<evidence type="ECO:0008006" key="5">
    <source>
        <dbReference type="Google" id="ProtNLM"/>
    </source>
</evidence>
<dbReference type="Pfam" id="PF18154">
    <property type="entry name" value="pPIWI_RE_REase"/>
    <property type="match status" value="1"/>
</dbReference>
<proteinExistence type="predicted"/>
<dbReference type="Proteomes" id="UP000607311">
    <property type="component" value="Unassembled WGS sequence"/>
</dbReference>
<dbReference type="InterPro" id="IPR040828">
    <property type="entry name" value="pPIWI_RE_REase"/>
</dbReference>
<feature type="domain" description="pPIWI-RE three-gene island" evidence="2">
    <location>
        <begin position="34"/>
        <end position="172"/>
    </location>
</feature>
<dbReference type="AlphaFoldDB" id="A0A9W5UXM1"/>
<name>A0A9W5UXM1_9ACTN</name>
<sequence length="386" mass="42472">MELTRLAYVSLTRSAHMIDAPSDPPWLPTPQVAVAQLASGILEYAQQTASGDAFRLPYPANLQLALDRLTLLAWHQGAPAPASVVELLQLAQEPFGDWKIDLTGTDVDPDEALLIYGRPTAACEELGSLRGDVEGEIRENALLRAVMDKSRTHNAPRSYIAFRALLIRQPAIAAIELDARLADPDLALLADEVRQAYVEAPPEAMADGVIRTCGGCSGLRLPLDDDRTWVCEDETCPAPGTTGTDHPASEGVWWLRRELRTFITAPGRAELRIADAIGKLGVSVALWPDFDACDIAVFAERPWVADIKAWRNPVRLARRLRERLFTVSPEAERAYVVIGQEQVKAHPRYVARLRKACPQVRPGQRIVAVSEAEFIGAVKRRVEAET</sequence>
<evidence type="ECO:0000313" key="4">
    <source>
        <dbReference type="Proteomes" id="UP000607311"/>
    </source>
</evidence>
<dbReference type="InterPro" id="IPR041191">
    <property type="entry name" value="pPIWI_RE_Y"/>
</dbReference>
<evidence type="ECO:0000259" key="1">
    <source>
        <dbReference type="Pfam" id="PF18154"/>
    </source>
</evidence>
<accession>A0A9W5UXM1</accession>
<evidence type="ECO:0000313" key="3">
    <source>
        <dbReference type="EMBL" id="GIJ36328.1"/>
    </source>
</evidence>
<evidence type="ECO:0000259" key="2">
    <source>
        <dbReference type="Pfam" id="PF18156"/>
    </source>
</evidence>
<comment type="caution">
    <text evidence="3">The sequence shown here is derived from an EMBL/GenBank/DDBJ whole genome shotgun (WGS) entry which is preliminary data.</text>
</comment>
<organism evidence="3 4">
    <name type="scientific">Micromonospora sediminimaris</name>
    <dbReference type="NCBI Taxonomy" id="547162"/>
    <lineage>
        <taxon>Bacteria</taxon>
        <taxon>Bacillati</taxon>
        <taxon>Actinomycetota</taxon>
        <taxon>Actinomycetes</taxon>
        <taxon>Micromonosporales</taxon>
        <taxon>Micromonosporaceae</taxon>
        <taxon>Micromonospora</taxon>
    </lineage>
</organism>
<keyword evidence="4" id="KW-1185">Reference proteome</keyword>
<dbReference type="EMBL" id="BOPD01000047">
    <property type="protein sequence ID" value="GIJ36328.1"/>
    <property type="molecule type" value="Genomic_DNA"/>
</dbReference>
<gene>
    <name evidence="3" type="ORF">Vse01_54760</name>
</gene>
<protein>
    <recommendedName>
        <fullName evidence="5">REase associating with pPIWI RE domain-containing protein</fullName>
    </recommendedName>
</protein>
<feature type="domain" description="REase associating with pPIWI RE" evidence="1">
    <location>
        <begin position="267"/>
        <end position="385"/>
    </location>
</feature>
<dbReference type="Pfam" id="PF18156">
    <property type="entry name" value="pPIWI_RE_Y"/>
    <property type="match status" value="1"/>
</dbReference>
<reference evidence="3" key="1">
    <citation type="submission" date="2021-01" db="EMBL/GenBank/DDBJ databases">
        <title>Whole genome shotgun sequence of Verrucosispora sediminis NBRC 107745.</title>
        <authorList>
            <person name="Komaki H."/>
            <person name="Tamura T."/>
        </authorList>
    </citation>
    <scope>NUCLEOTIDE SEQUENCE</scope>
    <source>
        <strain evidence="3">NBRC 107745</strain>
    </source>
</reference>